<evidence type="ECO:0000313" key="4">
    <source>
        <dbReference type="EMBL" id="MBV4360178.1"/>
    </source>
</evidence>
<keyword evidence="5" id="KW-1185">Reference proteome</keyword>
<dbReference type="Proteomes" id="UP000812270">
    <property type="component" value="Unassembled WGS sequence"/>
</dbReference>
<feature type="domain" description="Protein FecR C-terminal" evidence="3">
    <location>
        <begin position="266"/>
        <end position="333"/>
    </location>
</feature>
<dbReference type="GO" id="GO:0016989">
    <property type="term" value="F:sigma factor antagonist activity"/>
    <property type="evidence" value="ECO:0007669"/>
    <property type="project" value="TreeGrafter"/>
</dbReference>
<dbReference type="InterPro" id="IPR032508">
    <property type="entry name" value="FecR_C"/>
</dbReference>
<reference evidence="4" key="1">
    <citation type="submission" date="2021-06" db="EMBL/GenBank/DDBJ databases">
        <authorList>
            <person name="Huq M.A."/>
        </authorList>
    </citation>
    <scope>NUCLEOTIDE SEQUENCE</scope>
    <source>
        <strain evidence="4">MAH-26</strain>
    </source>
</reference>
<protein>
    <submittedName>
        <fullName evidence="4">FecR domain-containing protein</fullName>
    </submittedName>
</protein>
<keyword evidence="1" id="KW-0472">Membrane</keyword>
<dbReference type="PIRSF" id="PIRSF018266">
    <property type="entry name" value="FecR"/>
    <property type="match status" value="1"/>
</dbReference>
<evidence type="ECO:0000313" key="5">
    <source>
        <dbReference type="Proteomes" id="UP000812270"/>
    </source>
</evidence>
<sequence length="338" mass="38168">MKQYRNYTVEDILLDDDFLAWVHGEQNAHARAWENAMEEHQQLKSFSEEAKVLLGTIQPSAIQSAAGAQSRVWDNVIAMAGKQPAKVVGMNKWWKYAAAAVVIVTAGAGYWWSINRDVTVTTRYAEMKKVELPDHSIVTLNANSTLRYSNKWNTGKPREVWLDGEAFFEVNHVNGFEVTKESSRFIVHTDQLNVQVLGTSFNVDNRHQITTVALNNGKVQLDLKDNERSKIVLAPGDVVTFSASKKILLNQKVVPDKISAWKNNRLEFDKTPMREVITMLEDNYGFKVKVEDDEVYNKTISGAVSTENDTILLASISAAINMQLERKGKEIVIRNEQP</sequence>
<keyword evidence="1" id="KW-1133">Transmembrane helix</keyword>
<organism evidence="4 5">
    <name type="scientific">Pinibacter aurantiacus</name>
    <dbReference type="NCBI Taxonomy" id="2851599"/>
    <lineage>
        <taxon>Bacteria</taxon>
        <taxon>Pseudomonadati</taxon>
        <taxon>Bacteroidota</taxon>
        <taxon>Chitinophagia</taxon>
        <taxon>Chitinophagales</taxon>
        <taxon>Chitinophagaceae</taxon>
        <taxon>Pinibacter</taxon>
    </lineage>
</organism>
<dbReference type="Gene3D" id="3.55.50.30">
    <property type="match status" value="1"/>
</dbReference>
<dbReference type="Pfam" id="PF16344">
    <property type="entry name" value="FecR_C"/>
    <property type="match status" value="1"/>
</dbReference>
<feature type="domain" description="FecR protein" evidence="2">
    <location>
        <begin position="119"/>
        <end position="220"/>
    </location>
</feature>
<dbReference type="EMBL" id="JAHSPG010000017">
    <property type="protein sequence ID" value="MBV4360178.1"/>
    <property type="molecule type" value="Genomic_DNA"/>
</dbReference>
<evidence type="ECO:0000259" key="3">
    <source>
        <dbReference type="Pfam" id="PF16344"/>
    </source>
</evidence>
<feature type="transmembrane region" description="Helical" evidence="1">
    <location>
        <begin position="93"/>
        <end position="112"/>
    </location>
</feature>
<comment type="caution">
    <text evidence="4">The sequence shown here is derived from an EMBL/GenBank/DDBJ whole genome shotgun (WGS) entry which is preliminary data.</text>
</comment>
<dbReference type="AlphaFoldDB" id="A0A9E2SF41"/>
<dbReference type="Gene3D" id="2.60.120.1440">
    <property type="match status" value="1"/>
</dbReference>
<dbReference type="InterPro" id="IPR012373">
    <property type="entry name" value="Ferrdict_sens_TM"/>
</dbReference>
<dbReference type="PANTHER" id="PTHR30273:SF2">
    <property type="entry name" value="PROTEIN FECR"/>
    <property type="match status" value="1"/>
</dbReference>
<proteinExistence type="predicted"/>
<name>A0A9E2SF41_9BACT</name>
<dbReference type="RefSeq" id="WP_232373314.1">
    <property type="nucleotide sequence ID" value="NZ_JAHSPG010000017.1"/>
</dbReference>
<gene>
    <name evidence="4" type="ORF">KTO63_23640</name>
</gene>
<dbReference type="PANTHER" id="PTHR30273">
    <property type="entry name" value="PERIPLASMIC SIGNAL SENSOR AND SIGMA FACTOR ACTIVATOR FECR-RELATED"/>
    <property type="match status" value="1"/>
</dbReference>
<keyword evidence="1" id="KW-0812">Transmembrane</keyword>
<evidence type="ECO:0000259" key="2">
    <source>
        <dbReference type="Pfam" id="PF04773"/>
    </source>
</evidence>
<accession>A0A9E2SF41</accession>
<dbReference type="InterPro" id="IPR006860">
    <property type="entry name" value="FecR"/>
</dbReference>
<evidence type="ECO:0000256" key="1">
    <source>
        <dbReference type="SAM" id="Phobius"/>
    </source>
</evidence>
<dbReference type="Pfam" id="PF04773">
    <property type="entry name" value="FecR"/>
    <property type="match status" value="1"/>
</dbReference>